<proteinExistence type="predicted"/>
<dbReference type="Proteomes" id="UP001217089">
    <property type="component" value="Unassembled WGS sequence"/>
</dbReference>
<evidence type="ECO:0000313" key="1">
    <source>
        <dbReference type="EMBL" id="KAJ8314242.1"/>
    </source>
</evidence>
<dbReference type="EMBL" id="JARBDR010000342">
    <property type="protein sequence ID" value="KAJ8314242.1"/>
    <property type="molecule type" value="Genomic_DNA"/>
</dbReference>
<sequence>MNWRNTVGETPSAEYICLPPYPEFGVQQNDLPKTKMYLVQCAEVVMDGNTNQNGKLFYSVKAECEGAMYIRWGRKECPNATELVYSGFAGGSHYTHGGGAAEYVCLPRDPEFGVQQNVGAYGYIYGAEYQTNYFGPAEDQDVPCAVCRSLTGTSVIMIPAKSTCYPNWKREYHGRLASGYFGHTSASQYVCVDETPEAVIGGNSNSDGKLFYPVKAECGSLECPPYQNDKEVLCVVCTQGAMYIRWGRTECPNATELVYSGYAGGNHYTQSGGAAEYVCLPPDPEFGVQQKGDAYGYVYGAEYQTNNFGPAQDQDVPCAVCRSLTGMSVVMIPAKSSLLPKMETGIPRASSFRL</sequence>
<comment type="caution">
    <text evidence="1">The sequence shown here is derived from an EMBL/GenBank/DDBJ whole genome shotgun (WGS) entry which is preliminary data.</text>
</comment>
<keyword evidence="2" id="KW-1185">Reference proteome</keyword>
<reference evidence="1 2" key="1">
    <citation type="submission" date="2022-12" db="EMBL/GenBank/DDBJ databases">
        <title>Chromosome-level genome of Tegillarca granosa.</title>
        <authorList>
            <person name="Kim J."/>
        </authorList>
    </citation>
    <scope>NUCLEOTIDE SEQUENCE [LARGE SCALE GENOMIC DNA]</scope>
    <source>
        <strain evidence="1">Teg-2019</strain>
        <tissue evidence="1">Adductor muscle</tissue>
    </source>
</reference>
<protein>
    <recommendedName>
        <fullName evidence="3">Short-chain collagen C4-like</fullName>
    </recommendedName>
</protein>
<dbReference type="PANTHER" id="PTHR24024:SF18">
    <property type="entry name" value="SHORT-CHAIN COLLAGEN C4-LIKE"/>
    <property type="match status" value="1"/>
</dbReference>
<organism evidence="1 2">
    <name type="scientific">Tegillarca granosa</name>
    <name type="common">Malaysian cockle</name>
    <name type="synonym">Anadara granosa</name>
    <dbReference type="NCBI Taxonomy" id="220873"/>
    <lineage>
        <taxon>Eukaryota</taxon>
        <taxon>Metazoa</taxon>
        <taxon>Spiralia</taxon>
        <taxon>Lophotrochozoa</taxon>
        <taxon>Mollusca</taxon>
        <taxon>Bivalvia</taxon>
        <taxon>Autobranchia</taxon>
        <taxon>Pteriomorphia</taxon>
        <taxon>Arcoida</taxon>
        <taxon>Arcoidea</taxon>
        <taxon>Arcidae</taxon>
        <taxon>Tegillarca</taxon>
    </lineage>
</organism>
<gene>
    <name evidence="1" type="ORF">KUTeg_008803</name>
</gene>
<dbReference type="InterPro" id="IPR051077">
    <property type="entry name" value="Ca-dependent_lectin"/>
</dbReference>
<accession>A0ABQ9FA75</accession>
<evidence type="ECO:0000313" key="2">
    <source>
        <dbReference type="Proteomes" id="UP001217089"/>
    </source>
</evidence>
<dbReference type="PANTHER" id="PTHR24024">
    <property type="entry name" value="PULMONARY SURFACTANT-ASSOCIATED PROTEIN A"/>
    <property type="match status" value="1"/>
</dbReference>
<evidence type="ECO:0008006" key="3">
    <source>
        <dbReference type="Google" id="ProtNLM"/>
    </source>
</evidence>
<name>A0ABQ9FA75_TEGGR</name>